<evidence type="ECO:0000313" key="4">
    <source>
        <dbReference type="Proteomes" id="UP001227192"/>
    </source>
</evidence>
<evidence type="ECO:0000256" key="1">
    <source>
        <dbReference type="SAM" id="Coils"/>
    </source>
</evidence>
<feature type="region of interest" description="Disordered" evidence="2">
    <location>
        <begin position="149"/>
        <end position="171"/>
    </location>
</feature>
<organism evidence="3 4">
    <name type="scientific">Penicillium thymicola</name>
    <dbReference type="NCBI Taxonomy" id="293382"/>
    <lineage>
        <taxon>Eukaryota</taxon>
        <taxon>Fungi</taxon>
        <taxon>Dikarya</taxon>
        <taxon>Ascomycota</taxon>
        <taxon>Pezizomycotina</taxon>
        <taxon>Eurotiomycetes</taxon>
        <taxon>Eurotiomycetidae</taxon>
        <taxon>Eurotiales</taxon>
        <taxon>Aspergillaceae</taxon>
        <taxon>Penicillium</taxon>
    </lineage>
</organism>
<reference evidence="3" key="2">
    <citation type="journal article" date="2016" name="Fungal Biol.">
        <title>Ochratoxin A production by Penicillium thymicola.</title>
        <authorList>
            <person name="Nguyen H.D.T."/>
            <person name="McMullin D.R."/>
            <person name="Ponomareva E."/>
            <person name="Riley R."/>
            <person name="Pomraning K.R."/>
            <person name="Baker S.E."/>
            <person name="Seifert K.A."/>
        </authorList>
    </citation>
    <scope>NUCLEOTIDE SEQUENCE</scope>
    <source>
        <strain evidence="3">DAOM 180753</strain>
    </source>
</reference>
<protein>
    <submittedName>
        <fullName evidence="3">Uncharacterized protein</fullName>
    </submittedName>
</protein>
<name>A0AAI9X7X3_PENTH</name>
<gene>
    <name evidence="3" type="ORF">VN97_g5996</name>
</gene>
<feature type="coiled-coil region" evidence="1">
    <location>
        <begin position="242"/>
        <end position="269"/>
    </location>
</feature>
<comment type="caution">
    <text evidence="3">The sequence shown here is derived from an EMBL/GenBank/DDBJ whole genome shotgun (WGS) entry which is preliminary data.</text>
</comment>
<keyword evidence="4" id="KW-1185">Reference proteome</keyword>
<evidence type="ECO:0000313" key="3">
    <source>
        <dbReference type="EMBL" id="KAJ9487331.1"/>
    </source>
</evidence>
<feature type="region of interest" description="Disordered" evidence="2">
    <location>
        <begin position="436"/>
        <end position="463"/>
    </location>
</feature>
<dbReference type="Proteomes" id="UP001227192">
    <property type="component" value="Unassembled WGS sequence"/>
</dbReference>
<feature type="region of interest" description="Disordered" evidence="2">
    <location>
        <begin position="524"/>
        <end position="571"/>
    </location>
</feature>
<dbReference type="EMBL" id="LACB01000165">
    <property type="protein sequence ID" value="KAJ9487331.1"/>
    <property type="molecule type" value="Genomic_DNA"/>
</dbReference>
<sequence length="571" mass="63300">MLNCKTISSTLVPGAALGTICRLHKPAIHERAGHLGHSKPLPNETMARPISPDATHIPPILKPLAPYVRSRQETLQIRQALTSYLRSFIEFDDQSSDHAQSHLALCASTDGVAEVKRIPTDLTGLRKDYLKALAANVAARKEFASASENVASLRRQRTTSNRPSDDADLQEPGTELREYLALLRDRRRYTKLQVFQSYLEEIKTRDAGSLEDVVNDGEHMLLPEVDADAGCNGSETDLDELVHSLERAVVRARTELDRQKQLFEKAKAQHDPRAETSDAKAKALQTTRDELVQWVEERLVGQGDPDQSLLQELPPEEIEEAQQGLENRKIQITEQYAAYLRARRDLLDAASRACQPVNVTQKPPSRSTNKNELVIPEIRPPNPIDVLSYTNENLIPLLKIQKSLALQKSYLSGLLSKEKSTTLRALKRLSDESHLLPEYPTPARQPRATALSSRIQTQTSDQTPDEVVGLAEAWAFASNAATTSGRGFVQQKIAFGTEVAQDARQTLTDVCRTLNQDLDEVMLEGRENRDGSDSWASDARSVKGLSRGGSRIEKQPSGPWSGLNGRVGVVE</sequence>
<accession>A0AAI9X7X3</accession>
<evidence type="ECO:0000256" key="2">
    <source>
        <dbReference type="SAM" id="MobiDB-lite"/>
    </source>
</evidence>
<keyword evidence="1" id="KW-0175">Coiled coil</keyword>
<dbReference type="AlphaFoldDB" id="A0AAI9X7X3"/>
<feature type="compositionally biased region" description="Polar residues" evidence="2">
    <location>
        <begin position="450"/>
        <end position="462"/>
    </location>
</feature>
<reference evidence="3" key="1">
    <citation type="submission" date="2015-06" db="EMBL/GenBank/DDBJ databases">
        <authorList>
            <person name="Nguyen H."/>
        </authorList>
    </citation>
    <scope>NUCLEOTIDE SEQUENCE</scope>
    <source>
        <strain evidence="3">DAOM 180753</strain>
    </source>
</reference>
<proteinExistence type="predicted"/>